<dbReference type="PANTHER" id="PTHR10696:SF51">
    <property type="entry name" value="TRIMETHYLLYSINE DIOXYGENASE, MITOCHONDRIAL"/>
    <property type="match status" value="1"/>
</dbReference>
<dbReference type="InterPro" id="IPR042098">
    <property type="entry name" value="TauD-like_sf"/>
</dbReference>
<feature type="domain" description="Gamma-butyrobetaine hydroxylase-like N-terminal" evidence="18">
    <location>
        <begin position="111"/>
        <end position="175"/>
    </location>
</feature>
<evidence type="ECO:0000256" key="15">
    <source>
        <dbReference type="ARBA" id="ARBA00049334"/>
    </source>
</evidence>
<dbReference type="GO" id="GO:0045329">
    <property type="term" value="P:carnitine biosynthetic process"/>
    <property type="evidence" value="ECO:0007669"/>
    <property type="project" value="UniProtKB-UniPathway"/>
</dbReference>
<evidence type="ECO:0000256" key="12">
    <source>
        <dbReference type="ARBA" id="ARBA00031778"/>
    </source>
</evidence>
<dbReference type="AlphaFoldDB" id="A0A0F7TG26"/>
<dbReference type="GO" id="GO:0005739">
    <property type="term" value="C:mitochondrion"/>
    <property type="evidence" value="ECO:0007669"/>
    <property type="project" value="TreeGrafter"/>
</dbReference>
<dbReference type="CDD" id="cd00250">
    <property type="entry name" value="CAS_like"/>
    <property type="match status" value="1"/>
</dbReference>
<dbReference type="FunFam" id="3.60.130.10:FF:000001">
    <property type="entry name" value="Trimethyllysine dioxygenase, mitochondrial"/>
    <property type="match status" value="1"/>
</dbReference>
<evidence type="ECO:0000313" key="20">
    <source>
        <dbReference type="Proteomes" id="UP000042958"/>
    </source>
</evidence>
<keyword evidence="7" id="KW-0124">Carnitine biosynthesis</keyword>
<dbReference type="InterPro" id="IPR050411">
    <property type="entry name" value="AlphaKG_dependent_hydroxylases"/>
</dbReference>
<dbReference type="Gene3D" id="3.30.2020.30">
    <property type="match status" value="1"/>
</dbReference>
<protein>
    <recommendedName>
        <fullName evidence="16">Trimethyllysine dioxygenase</fullName>
        <ecNumber evidence="5">1.14.11.8</ecNumber>
    </recommendedName>
    <alternativeName>
        <fullName evidence="12">Epsilon-trimethyllysine 2-oxoglutarate dioxygenase</fullName>
    </alternativeName>
    <alternativeName>
        <fullName evidence="11">TML hydroxylase</fullName>
    </alternativeName>
    <alternativeName>
        <fullName evidence="13">TML-alpha-ketoglutarate dioxygenase</fullName>
    </alternativeName>
</protein>
<dbReference type="InterPro" id="IPR012776">
    <property type="entry name" value="Trimethyllysine_dOase"/>
</dbReference>
<dbReference type="InterPro" id="IPR010376">
    <property type="entry name" value="GBBH-like_N"/>
</dbReference>
<dbReference type="Gene3D" id="3.60.130.10">
    <property type="entry name" value="Clavaminate synthase-like"/>
    <property type="match status" value="1"/>
</dbReference>
<reference evidence="20" key="1">
    <citation type="journal article" date="2015" name="Genome Announc.">
        <title>Draft genome sequence of the fungus Penicillium brasilianum MG11.</title>
        <authorList>
            <person name="Horn F."/>
            <person name="Linde J."/>
            <person name="Mattern D.J."/>
            <person name="Walther G."/>
            <person name="Guthke R."/>
            <person name="Brakhage A.A."/>
            <person name="Valiante V."/>
        </authorList>
    </citation>
    <scope>NUCLEOTIDE SEQUENCE [LARGE SCALE GENOMIC DNA]</scope>
    <source>
        <strain evidence="20">MG11</strain>
    </source>
</reference>
<gene>
    <name evidence="19" type="ORF">PMG11_00749</name>
</gene>
<evidence type="ECO:0000256" key="4">
    <source>
        <dbReference type="ARBA" id="ARBA00008654"/>
    </source>
</evidence>
<evidence type="ECO:0000256" key="6">
    <source>
        <dbReference type="ARBA" id="ARBA00022723"/>
    </source>
</evidence>
<evidence type="ECO:0000256" key="9">
    <source>
        <dbReference type="ARBA" id="ARBA00023002"/>
    </source>
</evidence>
<sequence>MSASRLASLRATALWSSYRPHITPLHVFKSGALANGSRNLAPLARSASSPYNVSKRLLSDATPLEGTPQDTNAKSDPFEAKNTQLAYHAALRNGNVVVRTDGKNEAAPFWQFGSLYLRENCQCPKCIHPDTRQRIVNTFSLPPRVKPEEVQRTDSNDVHIKWSDGHESTYSWKWLSAHRGNNKPTIQSRTVQPNRLPRSFKVYDPQKGDPYPEVVYEDVMSKDTAVLEWLDNIWTWGFCFVKGVPVNPESTKTLIERIAFIRHTHYGGFWDFTADLTYKDTAYTNEWLGAHTDNTYFTDPARLQLFHLLSHTDGDGGKSLLVDGFAAAKTLAKQNPGFYNTLTNSRHPWHASGNEDVCIQPSAMEPVLNVHPDTKAVYQVRWNNYDRAPKTNWHTSEQREWYVAARAYNNLLTKSSHEIWTQLQPGTALIFDNWRMLHGRSEFTGKRRMCGGYVNNDDFVSRLRLLKFGRQSVLDNLGNTDGWRSPDNPYSIY</sequence>
<dbReference type="Proteomes" id="UP000042958">
    <property type="component" value="Unassembled WGS sequence"/>
</dbReference>
<comment type="cofactor">
    <cofactor evidence="1">
        <name>Fe(2+)</name>
        <dbReference type="ChEBI" id="CHEBI:29033"/>
    </cofactor>
</comment>
<accession>A0A0F7TG26</accession>
<organism evidence="19 20">
    <name type="scientific">Penicillium brasilianum</name>
    <dbReference type="NCBI Taxonomy" id="104259"/>
    <lineage>
        <taxon>Eukaryota</taxon>
        <taxon>Fungi</taxon>
        <taxon>Dikarya</taxon>
        <taxon>Ascomycota</taxon>
        <taxon>Pezizomycotina</taxon>
        <taxon>Eurotiomycetes</taxon>
        <taxon>Eurotiomycetidae</taxon>
        <taxon>Eurotiales</taxon>
        <taxon>Aspergillaceae</taxon>
        <taxon>Penicillium</taxon>
    </lineage>
</organism>
<evidence type="ECO:0000256" key="11">
    <source>
        <dbReference type="ARBA" id="ARBA00030363"/>
    </source>
</evidence>
<dbReference type="InterPro" id="IPR038492">
    <property type="entry name" value="GBBH-like_N_sf"/>
</dbReference>
<dbReference type="EC" id="1.14.11.8" evidence="5"/>
<dbReference type="Pfam" id="PF06155">
    <property type="entry name" value="GBBH-like_N"/>
    <property type="match status" value="1"/>
</dbReference>
<evidence type="ECO:0000256" key="8">
    <source>
        <dbReference type="ARBA" id="ARBA00022964"/>
    </source>
</evidence>
<keyword evidence="8" id="KW-0223">Dioxygenase</keyword>
<keyword evidence="9" id="KW-0560">Oxidoreductase</keyword>
<keyword evidence="20" id="KW-1185">Reference proteome</keyword>
<keyword evidence="6" id="KW-0479">Metal-binding</keyword>
<dbReference type="OrthoDB" id="408743at2759"/>
<keyword evidence="10" id="KW-0408">Iron</keyword>
<dbReference type="FunFam" id="3.30.2020.30:FF:000002">
    <property type="entry name" value="Putative gamma-butyrobetaine dioxygenase"/>
    <property type="match status" value="1"/>
</dbReference>
<evidence type="ECO:0000256" key="10">
    <source>
        <dbReference type="ARBA" id="ARBA00023004"/>
    </source>
</evidence>
<evidence type="ECO:0000256" key="2">
    <source>
        <dbReference type="ARBA" id="ARBA00001961"/>
    </source>
</evidence>
<comment type="catalytic activity">
    <reaction evidence="15">
        <text>N(6),N(6),N(6)-trimethyl-L-lysine + 2-oxoglutarate + O2 = (3S)-3-hydroxy-N(6),N(6),N(6)-trimethyl-L-lysine + succinate + CO2</text>
        <dbReference type="Rhea" id="RHEA:14181"/>
        <dbReference type="ChEBI" id="CHEBI:15379"/>
        <dbReference type="ChEBI" id="CHEBI:16526"/>
        <dbReference type="ChEBI" id="CHEBI:16810"/>
        <dbReference type="ChEBI" id="CHEBI:30031"/>
        <dbReference type="ChEBI" id="CHEBI:58100"/>
        <dbReference type="ChEBI" id="CHEBI:141499"/>
        <dbReference type="EC" id="1.14.11.8"/>
    </reaction>
</comment>
<evidence type="ECO:0000256" key="7">
    <source>
        <dbReference type="ARBA" id="ARBA00022873"/>
    </source>
</evidence>
<evidence type="ECO:0000313" key="19">
    <source>
        <dbReference type="EMBL" id="CEJ54436.1"/>
    </source>
</evidence>
<dbReference type="InterPro" id="IPR003819">
    <property type="entry name" value="TauD/TfdA-like"/>
</dbReference>
<evidence type="ECO:0000256" key="16">
    <source>
        <dbReference type="ARBA" id="ARBA00071191"/>
    </source>
</evidence>
<evidence type="ECO:0000256" key="3">
    <source>
        <dbReference type="ARBA" id="ARBA00005022"/>
    </source>
</evidence>
<comment type="pathway">
    <text evidence="3">Amine and polyamine biosynthesis; carnitine biosynthesis.</text>
</comment>
<evidence type="ECO:0000256" key="13">
    <source>
        <dbReference type="ARBA" id="ARBA00032283"/>
    </source>
</evidence>
<proteinExistence type="inferred from homology"/>
<dbReference type="Pfam" id="PF02668">
    <property type="entry name" value="TauD"/>
    <property type="match status" value="1"/>
</dbReference>
<dbReference type="EMBL" id="CDHK01000001">
    <property type="protein sequence ID" value="CEJ54436.1"/>
    <property type="molecule type" value="Genomic_DNA"/>
</dbReference>
<dbReference type="SUPFAM" id="SSF51197">
    <property type="entry name" value="Clavaminate synthase-like"/>
    <property type="match status" value="1"/>
</dbReference>
<name>A0A0F7TG26_PENBI</name>
<evidence type="ECO:0000256" key="5">
    <source>
        <dbReference type="ARBA" id="ARBA00012267"/>
    </source>
</evidence>
<feature type="domain" description="TauD/TfdA-like" evidence="17">
    <location>
        <begin position="213"/>
        <end position="453"/>
    </location>
</feature>
<comment type="function">
    <text evidence="14">Converts trimethyllysine (TML) into hydroxytrimethyllysine (HTML).</text>
</comment>
<dbReference type="PANTHER" id="PTHR10696">
    <property type="entry name" value="GAMMA-BUTYROBETAINE HYDROXYLASE-RELATED"/>
    <property type="match status" value="1"/>
</dbReference>
<dbReference type="GO" id="GO:0050353">
    <property type="term" value="F:trimethyllysine dioxygenase activity"/>
    <property type="evidence" value="ECO:0007669"/>
    <property type="project" value="UniProtKB-EC"/>
</dbReference>
<evidence type="ECO:0000259" key="17">
    <source>
        <dbReference type="Pfam" id="PF02668"/>
    </source>
</evidence>
<evidence type="ECO:0000256" key="1">
    <source>
        <dbReference type="ARBA" id="ARBA00001954"/>
    </source>
</evidence>
<comment type="similarity">
    <text evidence="4">Belongs to the gamma-BBH/TMLD family.</text>
</comment>
<dbReference type="UniPathway" id="UPA00118"/>
<evidence type="ECO:0000256" key="14">
    <source>
        <dbReference type="ARBA" id="ARBA00046008"/>
    </source>
</evidence>
<dbReference type="NCBIfam" id="TIGR02410">
    <property type="entry name" value="carnitine_TMLD"/>
    <property type="match status" value="1"/>
</dbReference>
<comment type="cofactor">
    <cofactor evidence="2">
        <name>L-ascorbate</name>
        <dbReference type="ChEBI" id="CHEBI:38290"/>
    </cofactor>
</comment>
<dbReference type="STRING" id="104259.A0A0F7TG26"/>
<evidence type="ECO:0000259" key="18">
    <source>
        <dbReference type="Pfam" id="PF06155"/>
    </source>
</evidence>
<dbReference type="GO" id="GO:0005506">
    <property type="term" value="F:iron ion binding"/>
    <property type="evidence" value="ECO:0007669"/>
    <property type="project" value="InterPro"/>
</dbReference>